<keyword evidence="2" id="KW-1185">Reference proteome</keyword>
<evidence type="ECO:0000313" key="1">
    <source>
        <dbReference type="EMBL" id="KAF0463779.1"/>
    </source>
</evidence>
<protein>
    <submittedName>
        <fullName evidence="1">Uncharacterized protein</fullName>
    </submittedName>
</protein>
<name>A0A8H3XJ22_GIGMA</name>
<gene>
    <name evidence="1" type="ORF">F8M41_026588</name>
</gene>
<sequence length="164" mass="19241">MIQYDNYHVSPQLVDRDELRFYENEMLKYSYPQPIISTSDTLDAESNASAPEAIKIDSRIPDLIIINESHTGPIENNIASFREQEKGSEMMPFIYFDTTKIPFTISDQFYRTIPNNISLTEHYRIFTNDTLMFLSQTFLSIKTILNIFRKLEKMFNDNDNEALM</sequence>
<dbReference type="Proteomes" id="UP000439903">
    <property type="component" value="Unassembled WGS sequence"/>
</dbReference>
<proteinExistence type="predicted"/>
<evidence type="ECO:0000313" key="2">
    <source>
        <dbReference type="Proteomes" id="UP000439903"/>
    </source>
</evidence>
<dbReference type="AlphaFoldDB" id="A0A8H3XJ22"/>
<comment type="caution">
    <text evidence="1">The sequence shown here is derived from an EMBL/GenBank/DDBJ whole genome shotgun (WGS) entry which is preliminary data.</text>
</comment>
<organism evidence="1 2">
    <name type="scientific">Gigaspora margarita</name>
    <dbReference type="NCBI Taxonomy" id="4874"/>
    <lineage>
        <taxon>Eukaryota</taxon>
        <taxon>Fungi</taxon>
        <taxon>Fungi incertae sedis</taxon>
        <taxon>Mucoromycota</taxon>
        <taxon>Glomeromycotina</taxon>
        <taxon>Glomeromycetes</taxon>
        <taxon>Diversisporales</taxon>
        <taxon>Gigasporaceae</taxon>
        <taxon>Gigaspora</taxon>
    </lineage>
</organism>
<dbReference type="EMBL" id="WTPW01000999">
    <property type="protein sequence ID" value="KAF0463779.1"/>
    <property type="molecule type" value="Genomic_DNA"/>
</dbReference>
<reference evidence="1 2" key="1">
    <citation type="journal article" date="2019" name="Environ. Microbiol.">
        <title>At the nexus of three kingdoms: the genome of the mycorrhizal fungus Gigaspora margarita provides insights into plant, endobacterial and fungal interactions.</title>
        <authorList>
            <person name="Venice F."/>
            <person name="Ghignone S."/>
            <person name="Salvioli di Fossalunga A."/>
            <person name="Amselem J."/>
            <person name="Novero M."/>
            <person name="Xianan X."/>
            <person name="Sedzielewska Toro K."/>
            <person name="Morin E."/>
            <person name="Lipzen A."/>
            <person name="Grigoriev I.V."/>
            <person name="Henrissat B."/>
            <person name="Martin F.M."/>
            <person name="Bonfante P."/>
        </authorList>
    </citation>
    <scope>NUCLEOTIDE SEQUENCE [LARGE SCALE GENOMIC DNA]</scope>
    <source>
        <strain evidence="1 2">BEG34</strain>
    </source>
</reference>
<accession>A0A8H3XJ22</accession>